<name>A0A9N9KWT2_9HELO</name>
<evidence type="ECO:0000313" key="3">
    <source>
        <dbReference type="Proteomes" id="UP000696280"/>
    </source>
</evidence>
<keyword evidence="1" id="KW-0732">Signal</keyword>
<keyword evidence="3" id="KW-1185">Reference proteome</keyword>
<dbReference type="AlphaFoldDB" id="A0A9N9KWT2"/>
<evidence type="ECO:0000256" key="1">
    <source>
        <dbReference type="SAM" id="SignalP"/>
    </source>
</evidence>
<accession>A0A9N9KWT2</accession>
<organism evidence="2 3">
    <name type="scientific">Hymenoscyphus fraxineus</name>
    <dbReference type="NCBI Taxonomy" id="746836"/>
    <lineage>
        <taxon>Eukaryota</taxon>
        <taxon>Fungi</taxon>
        <taxon>Dikarya</taxon>
        <taxon>Ascomycota</taxon>
        <taxon>Pezizomycotina</taxon>
        <taxon>Leotiomycetes</taxon>
        <taxon>Helotiales</taxon>
        <taxon>Helotiaceae</taxon>
        <taxon>Hymenoscyphus</taxon>
    </lineage>
</organism>
<sequence>MKSFTTLFILAIATLSIAAPSPIPQAPAIPGDYQAKCDKSCDGLCRQFVRFKRLVILKLKRSTAVAR</sequence>
<dbReference type="Proteomes" id="UP000696280">
    <property type="component" value="Unassembled WGS sequence"/>
</dbReference>
<feature type="chain" id="PRO_5040112280" evidence="1">
    <location>
        <begin position="19"/>
        <end position="67"/>
    </location>
</feature>
<reference evidence="2" key="1">
    <citation type="submission" date="2021-07" db="EMBL/GenBank/DDBJ databases">
        <authorList>
            <person name="Durling M."/>
        </authorList>
    </citation>
    <scope>NUCLEOTIDE SEQUENCE</scope>
</reference>
<protein>
    <submittedName>
        <fullName evidence="2">Uncharacterized protein</fullName>
    </submittedName>
</protein>
<comment type="caution">
    <text evidence="2">The sequence shown here is derived from an EMBL/GenBank/DDBJ whole genome shotgun (WGS) entry which is preliminary data.</text>
</comment>
<feature type="signal peptide" evidence="1">
    <location>
        <begin position="1"/>
        <end position="18"/>
    </location>
</feature>
<proteinExistence type="predicted"/>
<gene>
    <name evidence="2" type="ORF">HYFRA_00007647</name>
</gene>
<evidence type="ECO:0000313" key="2">
    <source>
        <dbReference type="EMBL" id="CAG8952932.1"/>
    </source>
</evidence>
<dbReference type="EMBL" id="CAJVRL010000048">
    <property type="protein sequence ID" value="CAG8952932.1"/>
    <property type="molecule type" value="Genomic_DNA"/>
</dbReference>